<dbReference type="Proteomes" id="UP000324233">
    <property type="component" value="Chromosome"/>
</dbReference>
<evidence type="ECO:0008006" key="5">
    <source>
        <dbReference type="Google" id="ProtNLM"/>
    </source>
</evidence>
<dbReference type="RefSeq" id="WP_210420514.1">
    <property type="nucleotide sequence ID" value="NZ_CP042997.1"/>
</dbReference>
<protein>
    <recommendedName>
        <fullName evidence="5">Bacterial type II and III secretion system protein</fullName>
    </recommendedName>
</protein>
<dbReference type="AlphaFoldDB" id="A0A5B9W1W1"/>
<feature type="signal peptide" evidence="2">
    <location>
        <begin position="1"/>
        <end position="22"/>
    </location>
</feature>
<evidence type="ECO:0000256" key="2">
    <source>
        <dbReference type="SAM" id="SignalP"/>
    </source>
</evidence>
<organism evidence="3 4">
    <name type="scientific">Aquisphaera giovannonii</name>
    <dbReference type="NCBI Taxonomy" id="406548"/>
    <lineage>
        <taxon>Bacteria</taxon>
        <taxon>Pseudomonadati</taxon>
        <taxon>Planctomycetota</taxon>
        <taxon>Planctomycetia</taxon>
        <taxon>Isosphaerales</taxon>
        <taxon>Isosphaeraceae</taxon>
        <taxon>Aquisphaera</taxon>
    </lineage>
</organism>
<dbReference type="KEGG" id="agv:OJF2_27840"/>
<keyword evidence="2" id="KW-0732">Signal</keyword>
<feature type="region of interest" description="Disordered" evidence="1">
    <location>
        <begin position="360"/>
        <end position="427"/>
    </location>
</feature>
<keyword evidence="4" id="KW-1185">Reference proteome</keyword>
<name>A0A5B9W1W1_9BACT</name>
<sequence length="427" mass="46875" precursor="true">MNRRKAMILTTLLGCLSPAALFGQESGGRKAAGRGKALQPADDERADPNSPDEPPSGLLREPGYQMRTYDISSYTRLDQRQQNPQKAIVEWIFRRTGTADWHGDRIAVLSASRNQLRVYNSPEILKQVDEVVERFTGAADDILAVHVRMYVASDTRWRHDIFSQLAPVGSGPQGQQIWTLRMTDAVVLITQLQNLKMLRPLADERFEMINGQTLTFRQAQPRTFAGGMQRENAAGQGYTPRADKLEESIVLKVSPLLTFDDGMVDASIDLAVNTVRGFHRTKVIAAREQGPPEMSVDVPEVSMTRLDQVVKNWQLGQVLLITGGIHPGVLDSKSGWLGTPIGAPTASEVLVFIDIETAGKANSKASRPKPEIEQASASDEDEAPRRGRPRAAVADESDADPPARSRKPRRATRGPDVDSEDDAAGNP</sequence>
<feature type="compositionally biased region" description="Acidic residues" evidence="1">
    <location>
        <begin position="417"/>
        <end position="427"/>
    </location>
</feature>
<evidence type="ECO:0000313" key="3">
    <source>
        <dbReference type="EMBL" id="QEH34249.1"/>
    </source>
</evidence>
<accession>A0A5B9W1W1</accession>
<gene>
    <name evidence="3" type="ORF">OJF2_27840</name>
</gene>
<dbReference type="EMBL" id="CP042997">
    <property type="protein sequence ID" value="QEH34249.1"/>
    <property type="molecule type" value="Genomic_DNA"/>
</dbReference>
<reference evidence="3 4" key="1">
    <citation type="submission" date="2019-08" db="EMBL/GenBank/DDBJ databases">
        <title>Deep-cultivation of Planctomycetes and their phenomic and genomic characterization uncovers novel biology.</title>
        <authorList>
            <person name="Wiegand S."/>
            <person name="Jogler M."/>
            <person name="Boedeker C."/>
            <person name="Pinto D."/>
            <person name="Vollmers J."/>
            <person name="Rivas-Marin E."/>
            <person name="Kohn T."/>
            <person name="Peeters S.H."/>
            <person name="Heuer A."/>
            <person name="Rast P."/>
            <person name="Oberbeckmann S."/>
            <person name="Bunk B."/>
            <person name="Jeske O."/>
            <person name="Meyerdierks A."/>
            <person name="Storesund J.E."/>
            <person name="Kallscheuer N."/>
            <person name="Luecker S."/>
            <person name="Lage O.M."/>
            <person name="Pohl T."/>
            <person name="Merkel B.J."/>
            <person name="Hornburger P."/>
            <person name="Mueller R.-W."/>
            <person name="Bruemmer F."/>
            <person name="Labrenz M."/>
            <person name="Spormann A.M."/>
            <person name="Op den Camp H."/>
            <person name="Overmann J."/>
            <person name="Amann R."/>
            <person name="Jetten M.S.M."/>
            <person name="Mascher T."/>
            <person name="Medema M.H."/>
            <person name="Devos D.P."/>
            <person name="Kaster A.-K."/>
            <person name="Ovreas L."/>
            <person name="Rohde M."/>
            <person name="Galperin M.Y."/>
            <person name="Jogler C."/>
        </authorList>
    </citation>
    <scope>NUCLEOTIDE SEQUENCE [LARGE SCALE GENOMIC DNA]</scope>
    <source>
        <strain evidence="3 4">OJF2</strain>
    </source>
</reference>
<feature type="region of interest" description="Disordered" evidence="1">
    <location>
        <begin position="25"/>
        <end position="62"/>
    </location>
</feature>
<feature type="chain" id="PRO_5022684942" description="Bacterial type II and III secretion system protein" evidence="2">
    <location>
        <begin position="23"/>
        <end position="427"/>
    </location>
</feature>
<proteinExistence type="predicted"/>
<evidence type="ECO:0000313" key="4">
    <source>
        <dbReference type="Proteomes" id="UP000324233"/>
    </source>
</evidence>
<evidence type="ECO:0000256" key="1">
    <source>
        <dbReference type="SAM" id="MobiDB-lite"/>
    </source>
</evidence>